<gene>
    <name evidence="2" type="ORF">C1H46_022366</name>
</gene>
<name>A0A540LZW8_MALBA</name>
<reference evidence="2 3" key="1">
    <citation type="journal article" date="2019" name="G3 (Bethesda)">
        <title>Sequencing of a Wild Apple (Malus baccata) Genome Unravels the Differences Between Cultivated and Wild Apple Species Regarding Disease Resistance and Cold Tolerance.</title>
        <authorList>
            <person name="Chen X."/>
        </authorList>
    </citation>
    <scope>NUCLEOTIDE SEQUENCE [LARGE SCALE GENOMIC DNA]</scope>
    <source>
        <strain evidence="3">cv. Shandingzi</strain>
        <tissue evidence="2">Leaves</tissue>
    </source>
</reference>
<dbReference type="Proteomes" id="UP000315295">
    <property type="component" value="Unassembled WGS sequence"/>
</dbReference>
<feature type="compositionally biased region" description="Low complexity" evidence="1">
    <location>
        <begin position="14"/>
        <end position="30"/>
    </location>
</feature>
<sequence length="57" mass="6362">MRIFLSEAPNSWPNRTSNSPVVTSSSSRSINSVNDVPDVKIRKVSISKKIPYALCQR</sequence>
<comment type="caution">
    <text evidence="2">The sequence shown here is derived from an EMBL/GenBank/DDBJ whole genome shotgun (WGS) entry which is preliminary data.</text>
</comment>
<dbReference type="AlphaFoldDB" id="A0A540LZW8"/>
<evidence type="ECO:0000313" key="2">
    <source>
        <dbReference type="EMBL" id="TQD92041.1"/>
    </source>
</evidence>
<dbReference type="EMBL" id="VIEB01000403">
    <property type="protein sequence ID" value="TQD92041.1"/>
    <property type="molecule type" value="Genomic_DNA"/>
</dbReference>
<keyword evidence="3" id="KW-1185">Reference proteome</keyword>
<evidence type="ECO:0000256" key="1">
    <source>
        <dbReference type="SAM" id="MobiDB-lite"/>
    </source>
</evidence>
<feature type="region of interest" description="Disordered" evidence="1">
    <location>
        <begin position="1"/>
        <end position="30"/>
    </location>
</feature>
<protein>
    <submittedName>
        <fullName evidence="2">Uncharacterized protein</fullName>
    </submittedName>
</protein>
<organism evidence="2 3">
    <name type="scientific">Malus baccata</name>
    <name type="common">Siberian crab apple</name>
    <name type="synonym">Pyrus baccata</name>
    <dbReference type="NCBI Taxonomy" id="106549"/>
    <lineage>
        <taxon>Eukaryota</taxon>
        <taxon>Viridiplantae</taxon>
        <taxon>Streptophyta</taxon>
        <taxon>Embryophyta</taxon>
        <taxon>Tracheophyta</taxon>
        <taxon>Spermatophyta</taxon>
        <taxon>Magnoliopsida</taxon>
        <taxon>eudicotyledons</taxon>
        <taxon>Gunneridae</taxon>
        <taxon>Pentapetalae</taxon>
        <taxon>rosids</taxon>
        <taxon>fabids</taxon>
        <taxon>Rosales</taxon>
        <taxon>Rosaceae</taxon>
        <taxon>Amygdaloideae</taxon>
        <taxon>Maleae</taxon>
        <taxon>Malus</taxon>
    </lineage>
</organism>
<accession>A0A540LZW8</accession>
<proteinExistence type="predicted"/>
<evidence type="ECO:0000313" key="3">
    <source>
        <dbReference type="Proteomes" id="UP000315295"/>
    </source>
</evidence>